<dbReference type="PANTHER" id="PTHR22930">
    <property type="match status" value="1"/>
</dbReference>
<comment type="similarity">
    <text evidence="3">Belongs to the HARBI1 family.</text>
</comment>
<evidence type="ECO:0000256" key="1">
    <source>
        <dbReference type="ARBA" id="ARBA00001968"/>
    </source>
</evidence>
<dbReference type="GO" id="GO:0016787">
    <property type="term" value="F:hydrolase activity"/>
    <property type="evidence" value="ECO:0007669"/>
    <property type="project" value="UniProtKB-KW"/>
</dbReference>
<sequence length="530" mass="61568">MSTSAIDVSGEKVKATWDKRLTEIFCDICIKEILKGNRPGTYFTKDGWLKIMTNFEKETGKSFSQRQLKNRWYDLKKEWKAWKKLKGEDTGLGWNPIKRTVDASDDWWESMLKVMSIVENYNGNESDDEREKKEILQHMKCFNRLFVVASSFVQLYYEKYILKQPCMNSKQSGETWIREILDGHESRCMINFRMSKMVFTSLLRVLETRYNLQTSRNISSSEMLEIFLYILGIGAKVSQCRERFQRSGSTISQYFTIVLEKVSRMTTDLITPENPFFSSIPEQIRNDSRYMLHFKDCIGAIDGTHIAAILPPNEQIPYIGRKVCDFNMCFTFVMVGWEGSTHDTRIFLDAVRDPKYKFPHPPNGKYYLVDSGYPQMKGYLGPYRGQRYHLPDFRRGRLVSGKEEIFNHSHSSLRSVIERTFGVLKKKGAILRDMPSYSFEKQTMIIVATMTIHNFIQKHVGRNDADFMEYEDINWAYKNTIDSENAHGRESDDDDDDDDDGDDDGESSNSSGFEMELTIDAMASSLMNSL</sequence>
<evidence type="ECO:0000256" key="7">
    <source>
        <dbReference type="ARBA" id="ARBA00023242"/>
    </source>
</evidence>
<dbReference type="InterPro" id="IPR045249">
    <property type="entry name" value="HARBI1-like"/>
</dbReference>
<feature type="domain" description="DDE Tnp4" evidence="10">
    <location>
        <begin position="323"/>
        <end position="454"/>
    </location>
</feature>
<dbReference type="InterPro" id="IPR024752">
    <property type="entry name" value="Myb/SANT-like_dom"/>
</dbReference>
<dbReference type="OrthoDB" id="667091at2759"/>
<dbReference type="InterPro" id="IPR058353">
    <property type="entry name" value="DUF8040"/>
</dbReference>
<gene>
    <name evidence="12" type="ORF">J1N35_001301</name>
</gene>
<evidence type="ECO:0000313" key="13">
    <source>
        <dbReference type="Proteomes" id="UP000828251"/>
    </source>
</evidence>
<evidence type="ECO:0000256" key="8">
    <source>
        <dbReference type="SAM" id="MobiDB-lite"/>
    </source>
</evidence>
<dbReference type="Pfam" id="PF13359">
    <property type="entry name" value="DDE_Tnp_4"/>
    <property type="match status" value="1"/>
</dbReference>
<feature type="compositionally biased region" description="Acidic residues" evidence="8">
    <location>
        <begin position="491"/>
        <end position="506"/>
    </location>
</feature>
<accession>A0A9D3WJP0</accession>
<comment type="subcellular location">
    <subcellularLocation>
        <location evidence="2">Nucleus</location>
    </subcellularLocation>
</comment>
<evidence type="ECO:0000259" key="10">
    <source>
        <dbReference type="Pfam" id="PF13359"/>
    </source>
</evidence>
<keyword evidence="4" id="KW-0540">Nuclease</keyword>
<dbReference type="GO" id="GO:0046872">
    <property type="term" value="F:metal ion binding"/>
    <property type="evidence" value="ECO:0007669"/>
    <property type="project" value="UniProtKB-KW"/>
</dbReference>
<comment type="caution">
    <text evidence="12">The sequence shown here is derived from an EMBL/GenBank/DDBJ whole genome shotgun (WGS) entry which is preliminary data.</text>
</comment>
<dbReference type="Pfam" id="PF12776">
    <property type="entry name" value="Myb_DNA-bind_3"/>
    <property type="match status" value="1"/>
</dbReference>
<evidence type="ECO:0008006" key="14">
    <source>
        <dbReference type="Google" id="ProtNLM"/>
    </source>
</evidence>
<comment type="cofactor">
    <cofactor evidence="1">
        <name>a divalent metal cation</name>
        <dbReference type="ChEBI" id="CHEBI:60240"/>
    </cofactor>
</comment>
<evidence type="ECO:0000259" key="11">
    <source>
        <dbReference type="Pfam" id="PF26138"/>
    </source>
</evidence>
<evidence type="ECO:0000259" key="9">
    <source>
        <dbReference type="Pfam" id="PF12776"/>
    </source>
</evidence>
<dbReference type="GO" id="GO:0004518">
    <property type="term" value="F:nuclease activity"/>
    <property type="evidence" value="ECO:0007669"/>
    <property type="project" value="UniProtKB-KW"/>
</dbReference>
<feature type="domain" description="DUF8040" evidence="11">
    <location>
        <begin position="168"/>
        <end position="263"/>
    </location>
</feature>
<keyword evidence="6" id="KW-0378">Hydrolase</keyword>
<dbReference type="Pfam" id="PF26138">
    <property type="entry name" value="DUF8040"/>
    <property type="match status" value="1"/>
</dbReference>
<dbReference type="PANTHER" id="PTHR22930:SF221">
    <property type="entry name" value="NUCLEASE HARBI1"/>
    <property type="match status" value="1"/>
</dbReference>
<evidence type="ECO:0000256" key="6">
    <source>
        <dbReference type="ARBA" id="ARBA00022801"/>
    </source>
</evidence>
<keyword evidence="13" id="KW-1185">Reference proteome</keyword>
<dbReference type="GO" id="GO:0005634">
    <property type="term" value="C:nucleus"/>
    <property type="evidence" value="ECO:0007669"/>
    <property type="project" value="UniProtKB-SubCell"/>
</dbReference>
<name>A0A9D3WJP0_9ROSI</name>
<dbReference type="InterPro" id="IPR027806">
    <property type="entry name" value="HARBI1_dom"/>
</dbReference>
<evidence type="ECO:0000256" key="3">
    <source>
        <dbReference type="ARBA" id="ARBA00006958"/>
    </source>
</evidence>
<feature type="domain" description="Myb/SANT-like" evidence="9">
    <location>
        <begin position="16"/>
        <end position="110"/>
    </location>
</feature>
<evidence type="ECO:0000313" key="12">
    <source>
        <dbReference type="EMBL" id="KAH1129923.1"/>
    </source>
</evidence>
<feature type="region of interest" description="Disordered" evidence="8">
    <location>
        <begin position="484"/>
        <end position="516"/>
    </location>
</feature>
<reference evidence="12 13" key="1">
    <citation type="journal article" date="2021" name="Plant Biotechnol. J.">
        <title>Multi-omics assisted identification of the key and species-specific regulatory components of drought-tolerant mechanisms in Gossypium stocksii.</title>
        <authorList>
            <person name="Yu D."/>
            <person name="Ke L."/>
            <person name="Zhang D."/>
            <person name="Wu Y."/>
            <person name="Sun Y."/>
            <person name="Mei J."/>
            <person name="Sun J."/>
            <person name="Sun Y."/>
        </authorList>
    </citation>
    <scope>NUCLEOTIDE SEQUENCE [LARGE SCALE GENOMIC DNA]</scope>
    <source>
        <strain evidence="13">cv. E1</strain>
        <tissue evidence="12">Leaf</tissue>
    </source>
</reference>
<keyword evidence="5" id="KW-0479">Metal-binding</keyword>
<evidence type="ECO:0000256" key="2">
    <source>
        <dbReference type="ARBA" id="ARBA00004123"/>
    </source>
</evidence>
<dbReference type="Proteomes" id="UP000828251">
    <property type="component" value="Unassembled WGS sequence"/>
</dbReference>
<protein>
    <recommendedName>
        <fullName evidence="14">Myb/SANT-like domain-containing protein</fullName>
    </recommendedName>
</protein>
<keyword evidence="7" id="KW-0539">Nucleus</keyword>
<dbReference type="AlphaFoldDB" id="A0A9D3WJP0"/>
<organism evidence="12 13">
    <name type="scientific">Gossypium stocksii</name>
    <dbReference type="NCBI Taxonomy" id="47602"/>
    <lineage>
        <taxon>Eukaryota</taxon>
        <taxon>Viridiplantae</taxon>
        <taxon>Streptophyta</taxon>
        <taxon>Embryophyta</taxon>
        <taxon>Tracheophyta</taxon>
        <taxon>Spermatophyta</taxon>
        <taxon>Magnoliopsida</taxon>
        <taxon>eudicotyledons</taxon>
        <taxon>Gunneridae</taxon>
        <taxon>Pentapetalae</taxon>
        <taxon>rosids</taxon>
        <taxon>malvids</taxon>
        <taxon>Malvales</taxon>
        <taxon>Malvaceae</taxon>
        <taxon>Malvoideae</taxon>
        <taxon>Gossypium</taxon>
    </lineage>
</organism>
<dbReference type="EMBL" id="JAIQCV010000001">
    <property type="protein sequence ID" value="KAH1129923.1"/>
    <property type="molecule type" value="Genomic_DNA"/>
</dbReference>
<evidence type="ECO:0000256" key="5">
    <source>
        <dbReference type="ARBA" id="ARBA00022723"/>
    </source>
</evidence>
<proteinExistence type="inferred from homology"/>
<evidence type="ECO:0000256" key="4">
    <source>
        <dbReference type="ARBA" id="ARBA00022722"/>
    </source>
</evidence>